<organism evidence="1 2">
    <name type="scientific">Streptomyces gulbargensis</name>
    <dbReference type="NCBI Taxonomy" id="364901"/>
    <lineage>
        <taxon>Bacteria</taxon>
        <taxon>Bacillati</taxon>
        <taxon>Actinomycetota</taxon>
        <taxon>Actinomycetes</taxon>
        <taxon>Kitasatosporales</taxon>
        <taxon>Streptomycetaceae</taxon>
        <taxon>Streptomyces</taxon>
    </lineage>
</organism>
<reference evidence="2" key="1">
    <citation type="journal article" date="2019" name="Int. J. Syst. Evol. Microbiol.">
        <title>The Global Catalogue of Microorganisms (GCM) 10K type strain sequencing project: providing services to taxonomists for standard genome sequencing and annotation.</title>
        <authorList>
            <consortium name="The Broad Institute Genomics Platform"/>
            <consortium name="The Broad Institute Genome Sequencing Center for Infectious Disease"/>
            <person name="Wu L."/>
            <person name="Ma J."/>
        </authorList>
    </citation>
    <scope>NUCLEOTIDE SEQUENCE [LARGE SCALE GENOMIC DNA]</scope>
    <source>
        <strain evidence="2">JCM 16956</strain>
    </source>
</reference>
<sequence>MHLSVSQLKGRSVFGASSAARADAVLAFSAGLLDPAALVTHTFPLERFGEALALVGAAIR</sequence>
<evidence type="ECO:0000313" key="1">
    <source>
        <dbReference type="EMBL" id="GAA3905787.1"/>
    </source>
</evidence>
<name>A0ABP7LR97_9ACTN</name>
<accession>A0ABP7LR97</accession>
<dbReference type="Proteomes" id="UP001501000">
    <property type="component" value="Unassembled WGS sequence"/>
</dbReference>
<evidence type="ECO:0000313" key="2">
    <source>
        <dbReference type="Proteomes" id="UP001501000"/>
    </source>
</evidence>
<proteinExistence type="predicted"/>
<gene>
    <name evidence="1" type="ORF">GCM10022244_14890</name>
</gene>
<keyword evidence="2" id="KW-1185">Reference proteome</keyword>
<dbReference type="EMBL" id="BAABAJ010000003">
    <property type="protein sequence ID" value="GAA3905787.1"/>
    <property type="molecule type" value="Genomic_DNA"/>
</dbReference>
<protein>
    <submittedName>
        <fullName evidence="1">Uncharacterized protein</fullName>
    </submittedName>
</protein>
<comment type="caution">
    <text evidence="1">The sequence shown here is derived from an EMBL/GenBank/DDBJ whole genome shotgun (WGS) entry which is preliminary data.</text>
</comment>